<evidence type="ECO:0000313" key="2">
    <source>
        <dbReference type="Proteomes" id="UP000632273"/>
    </source>
</evidence>
<proteinExistence type="predicted"/>
<sequence length="93" mass="10545">MGPLLEDLHDATLVHVNFTWETGVVDFHLRTYLNPSFLLRITKVTSFHATRDFEWGPSSQVNTVITSEKTVVIEMQSGDIIRIIGHVVVLPEQ</sequence>
<name>A0ABQ1TPQ1_9BACT</name>
<organism evidence="1 2">
    <name type="scientific">Hymenobacter cavernae</name>
    <dbReference type="NCBI Taxonomy" id="2044852"/>
    <lineage>
        <taxon>Bacteria</taxon>
        <taxon>Pseudomonadati</taxon>
        <taxon>Bacteroidota</taxon>
        <taxon>Cytophagia</taxon>
        <taxon>Cytophagales</taxon>
        <taxon>Hymenobacteraceae</taxon>
        <taxon>Hymenobacter</taxon>
    </lineage>
</organism>
<protein>
    <recommendedName>
        <fullName evidence="3">Galectin</fullName>
    </recommendedName>
</protein>
<evidence type="ECO:0008006" key="3">
    <source>
        <dbReference type="Google" id="ProtNLM"/>
    </source>
</evidence>
<reference evidence="2" key="1">
    <citation type="journal article" date="2019" name="Int. J. Syst. Evol. Microbiol.">
        <title>The Global Catalogue of Microorganisms (GCM) 10K type strain sequencing project: providing services to taxonomists for standard genome sequencing and annotation.</title>
        <authorList>
            <consortium name="The Broad Institute Genomics Platform"/>
            <consortium name="The Broad Institute Genome Sequencing Center for Infectious Disease"/>
            <person name="Wu L."/>
            <person name="Ma J."/>
        </authorList>
    </citation>
    <scope>NUCLEOTIDE SEQUENCE [LARGE SCALE GENOMIC DNA]</scope>
    <source>
        <strain evidence="2">CGMCC 1.15197</strain>
    </source>
</reference>
<dbReference type="Proteomes" id="UP000632273">
    <property type="component" value="Unassembled WGS sequence"/>
</dbReference>
<comment type="caution">
    <text evidence="1">The sequence shown here is derived from an EMBL/GenBank/DDBJ whole genome shotgun (WGS) entry which is preliminary data.</text>
</comment>
<gene>
    <name evidence="1" type="ORF">GCM10011383_09520</name>
</gene>
<dbReference type="EMBL" id="BMHT01000002">
    <property type="protein sequence ID" value="GGF00796.1"/>
    <property type="molecule type" value="Genomic_DNA"/>
</dbReference>
<accession>A0ABQ1TPQ1</accession>
<evidence type="ECO:0000313" key="1">
    <source>
        <dbReference type="EMBL" id="GGF00796.1"/>
    </source>
</evidence>
<keyword evidence="2" id="KW-1185">Reference proteome</keyword>